<keyword evidence="6" id="KW-1185">Reference proteome</keyword>
<dbReference type="Pfam" id="PF03018">
    <property type="entry name" value="Dirigent"/>
    <property type="match status" value="1"/>
</dbReference>
<accession>A0AAE1MCQ0</accession>
<dbReference type="InterPro" id="IPR044859">
    <property type="entry name" value="Allene_oxi_cyc_Dirigent"/>
</dbReference>
<gene>
    <name evidence="5" type="ORF">QN277_008060</name>
</gene>
<evidence type="ECO:0000256" key="4">
    <source>
        <dbReference type="RuleBase" id="RU363099"/>
    </source>
</evidence>
<keyword evidence="3 4" id="KW-0964">Secreted</keyword>
<organism evidence="5 6">
    <name type="scientific">Acacia crassicarpa</name>
    <name type="common">northern wattle</name>
    <dbReference type="NCBI Taxonomy" id="499986"/>
    <lineage>
        <taxon>Eukaryota</taxon>
        <taxon>Viridiplantae</taxon>
        <taxon>Streptophyta</taxon>
        <taxon>Embryophyta</taxon>
        <taxon>Tracheophyta</taxon>
        <taxon>Spermatophyta</taxon>
        <taxon>Magnoliopsida</taxon>
        <taxon>eudicotyledons</taxon>
        <taxon>Gunneridae</taxon>
        <taxon>Pentapetalae</taxon>
        <taxon>rosids</taxon>
        <taxon>fabids</taxon>
        <taxon>Fabales</taxon>
        <taxon>Fabaceae</taxon>
        <taxon>Caesalpinioideae</taxon>
        <taxon>mimosoid clade</taxon>
        <taxon>Acacieae</taxon>
        <taxon>Acacia</taxon>
    </lineage>
</organism>
<comment type="subunit">
    <text evidence="2 4">Homodimer.</text>
</comment>
<dbReference type="InterPro" id="IPR004265">
    <property type="entry name" value="Dirigent"/>
</dbReference>
<evidence type="ECO:0000256" key="3">
    <source>
        <dbReference type="ARBA" id="ARBA00022525"/>
    </source>
</evidence>
<dbReference type="GO" id="GO:0009699">
    <property type="term" value="P:phenylpropanoid biosynthetic process"/>
    <property type="evidence" value="ECO:0007669"/>
    <property type="project" value="UniProtKB-ARBA"/>
</dbReference>
<dbReference type="PANTHER" id="PTHR46215">
    <property type="entry name" value="DIRIGENT PROTEIN 24-RELATED"/>
    <property type="match status" value="1"/>
</dbReference>
<dbReference type="GO" id="GO:0048046">
    <property type="term" value="C:apoplast"/>
    <property type="evidence" value="ECO:0007669"/>
    <property type="project" value="UniProtKB-SubCell"/>
</dbReference>
<dbReference type="AlphaFoldDB" id="A0AAE1MCQ0"/>
<dbReference type="EMBL" id="JAWXYG010000013">
    <property type="protein sequence ID" value="KAK4254996.1"/>
    <property type="molecule type" value="Genomic_DNA"/>
</dbReference>
<dbReference type="PANTHER" id="PTHR46215:SF12">
    <property type="entry name" value="DIRIGENT PROTEIN"/>
    <property type="match status" value="1"/>
</dbReference>
<comment type="similarity">
    <text evidence="1 4">Belongs to the plant dirigent protein family.</text>
</comment>
<proteinExistence type="inferred from homology"/>
<evidence type="ECO:0000313" key="5">
    <source>
        <dbReference type="EMBL" id="KAK4254996.1"/>
    </source>
</evidence>
<dbReference type="Proteomes" id="UP001293593">
    <property type="component" value="Unassembled WGS sequence"/>
</dbReference>
<evidence type="ECO:0000313" key="6">
    <source>
        <dbReference type="Proteomes" id="UP001293593"/>
    </source>
</evidence>
<evidence type="ECO:0000256" key="2">
    <source>
        <dbReference type="ARBA" id="ARBA00011738"/>
    </source>
</evidence>
<protein>
    <recommendedName>
        <fullName evidence="4">Dirigent protein</fullName>
    </recommendedName>
</protein>
<evidence type="ECO:0000256" key="1">
    <source>
        <dbReference type="ARBA" id="ARBA00010746"/>
    </source>
</evidence>
<dbReference type="Gene3D" id="2.40.480.10">
    <property type="entry name" value="Allene oxide cyclase-like"/>
    <property type="match status" value="1"/>
</dbReference>
<name>A0AAE1MCQ0_9FABA</name>
<comment type="subcellular location">
    <subcellularLocation>
        <location evidence="4">Secreted</location>
        <location evidence="4">Extracellular space</location>
        <location evidence="4">Apoplast</location>
    </subcellularLocation>
</comment>
<comment type="function">
    <text evidence="4">Dirigent proteins impart stereoselectivity on the phenoxy radical-coupling reaction, yielding optically active lignans from two molecules of coniferyl alcohol in the biosynthesis of lignans, flavonolignans, and alkaloids and thus plays a central role in plant secondary metabolism.</text>
</comment>
<reference evidence="5" key="1">
    <citation type="submission" date="2023-10" db="EMBL/GenBank/DDBJ databases">
        <title>Chromosome-level genome of the transformable northern wattle, Acacia crassicarpa.</title>
        <authorList>
            <person name="Massaro I."/>
            <person name="Sinha N.R."/>
            <person name="Poethig S."/>
            <person name="Leichty A.R."/>
        </authorList>
    </citation>
    <scope>NUCLEOTIDE SEQUENCE</scope>
    <source>
        <strain evidence="5">Acra3RX</strain>
        <tissue evidence="5">Leaf</tissue>
    </source>
</reference>
<comment type="caution">
    <text evidence="5">The sequence shown here is derived from an EMBL/GenBank/DDBJ whole genome shotgun (WGS) entry which is preliminary data.</text>
</comment>
<keyword evidence="4" id="KW-0052">Apoplast</keyword>
<sequence>MAKSLSLFPCCKVIAVAVLLIAFTAFTRASIMEPSFCNFTFFMHGIVGGIAPSERVVAGTTVATTAHTLRFSKPIHRIFPIPAGIPLVDANSNPSTTTTSTVIISDIGTHNNVVIDNNSNMLPYVKAGALPLGATLMDKVVFGRVTVIDYKVTQGRDLDSQVMGKAQGFFLASSWEGTSKTMAFTVLFGDDGDDTISFFGVHRTAQIESSIAVVGGTGKYENAKGFAILEDVHLLADQQTTNGVHTVLQTNVFLTL</sequence>